<evidence type="ECO:0008006" key="5">
    <source>
        <dbReference type="Google" id="ProtNLM"/>
    </source>
</evidence>
<evidence type="ECO:0000313" key="3">
    <source>
        <dbReference type="EMBL" id="KAF9505590.1"/>
    </source>
</evidence>
<feature type="region of interest" description="Disordered" evidence="2">
    <location>
        <begin position="1"/>
        <end position="21"/>
    </location>
</feature>
<organism evidence="3 4">
    <name type="scientific">Hydnum rufescens UP504</name>
    <dbReference type="NCBI Taxonomy" id="1448309"/>
    <lineage>
        <taxon>Eukaryota</taxon>
        <taxon>Fungi</taxon>
        <taxon>Dikarya</taxon>
        <taxon>Basidiomycota</taxon>
        <taxon>Agaricomycotina</taxon>
        <taxon>Agaricomycetes</taxon>
        <taxon>Cantharellales</taxon>
        <taxon>Hydnaceae</taxon>
        <taxon>Hydnum</taxon>
    </lineage>
</organism>
<sequence length="308" mass="35161">MPASNHHDALDITRPDVSEGNGAVRDGLASMTIALDQKENDLRALADELASQLDALVQEVVDGKAEVQEERARAEELLDGIAERETQIKDLQLRVNELESNQAELHDEKDAKIERLSARVWELEQELECATDLLERELGEAGDRAQLHEELSDGFQDELAQAIAELHALRNRYNDAQAQARVHSAPESERERLERDLTRREDELDRARNDVKDRERVRQEWEILLDMLHDENRDLSTQLASQTQARLNLSDEFDILHGSVKQAEIDLATARARVTDLEQKLNKDERSILATENQYRDQLTDRNTLLPG</sequence>
<proteinExistence type="predicted"/>
<feature type="compositionally biased region" description="Basic and acidic residues" evidence="2">
    <location>
        <begin position="184"/>
        <end position="196"/>
    </location>
</feature>
<evidence type="ECO:0000256" key="2">
    <source>
        <dbReference type="SAM" id="MobiDB-lite"/>
    </source>
</evidence>
<feature type="compositionally biased region" description="Basic and acidic residues" evidence="2">
    <location>
        <begin position="1"/>
        <end position="17"/>
    </location>
</feature>
<protein>
    <recommendedName>
        <fullName evidence="5">Tropomyosin</fullName>
    </recommendedName>
</protein>
<dbReference type="EMBL" id="MU129145">
    <property type="protein sequence ID" value="KAF9505590.1"/>
    <property type="molecule type" value="Genomic_DNA"/>
</dbReference>
<dbReference type="Proteomes" id="UP000886523">
    <property type="component" value="Unassembled WGS sequence"/>
</dbReference>
<dbReference type="SUPFAM" id="SSF57997">
    <property type="entry name" value="Tropomyosin"/>
    <property type="match status" value="1"/>
</dbReference>
<dbReference type="AlphaFoldDB" id="A0A9P6AHV6"/>
<keyword evidence="4" id="KW-1185">Reference proteome</keyword>
<comment type="caution">
    <text evidence="3">The sequence shown here is derived from an EMBL/GenBank/DDBJ whole genome shotgun (WGS) entry which is preliminary data.</text>
</comment>
<evidence type="ECO:0000256" key="1">
    <source>
        <dbReference type="SAM" id="Coils"/>
    </source>
</evidence>
<reference evidence="3" key="1">
    <citation type="journal article" date="2020" name="Nat. Commun.">
        <title>Large-scale genome sequencing of mycorrhizal fungi provides insights into the early evolution of symbiotic traits.</title>
        <authorList>
            <person name="Miyauchi S."/>
            <person name="Kiss E."/>
            <person name="Kuo A."/>
            <person name="Drula E."/>
            <person name="Kohler A."/>
            <person name="Sanchez-Garcia M."/>
            <person name="Morin E."/>
            <person name="Andreopoulos B."/>
            <person name="Barry K.W."/>
            <person name="Bonito G."/>
            <person name="Buee M."/>
            <person name="Carver A."/>
            <person name="Chen C."/>
            <person name="Cichocki N."/>
            <person name="Clum A."/>
            <person name="Culley D."/>
            <person name="Crous P.W."/>
            <person name="Fauchery L."/>
            <person name="Girlanda M."/>
            <person name="Hayes R.D."/>
            <person name="Keri Z."/>
            <person name="LaButti K."/>
            <person name="Lipzen A."/>
            <person name="Lombard V."/>
            <person name="Magnuson J."/>
            <person name="Maillard F."/>
            <person name="Murat C."/>
            <person name="Nolan M."/>
            <person name="Ohm R.A."/>
            <person name="Pangilinan J."/>
            <person name="Pereira M.F."/>
            <person name="Perotto S."/>
            <person name="Peter M."/>
            <person name="Pfister S."/>
            <person name="Riley R."/>
            <person name="Sitrit Y."/>
            <person name="Stielow J.B."/>
            <person name="Szollosi G."/>
            <person name="Zifcakova L."/>
            <person name="Stursova M."/>
            <person name="Spatafora J.W."/>
            <person name="Tedersoo L."/>
            <person name="Vaario L.M."/>
            <person name="Yamada A."/>
            <person name="Yan M."/>
            <person name="Wang P."/>
            <person name="Xu J."/>
            <person name="Bruns T."/>
            <person name="Baldrian P."/>
            <person name="Vilgalys R."/>
            <person name="Dunand C."/>
            <person name="Henrissat B."/>
            <person name="Grigoriev I.V."/>
            <person name="Hibbett D."/>
            <person name="Nagy L.G."/>
            <person name="Martin F.M."/>
        </authorList>
    </citation>
    <scope>NUCLEOTIDE SEQUENCE</scope>
    <source>
        <strain evidence="3">UP504</strain>
    </source>
</reference>
<accession>A0A9P6AHV6</accession>
<gene>
    <name evidence="3" type="ORF">BS47DRAFT_519407</name>
</gene>
<dbReference type="OrthoDB" id="10255000at2759"/>
<feature type="coiled-coil region" evidence="1">
    <location>
        <begin position="260"/>
        <end position="294"/>
    </location>
</feature>
<feature type="region of interest" description="Disordered" evidence="2">
    <location>
        <begin position="177"/>
        <end position="196"/>
    </location>
</feature>
<evidence type="ECO:0000313" key="4">
    <source>
        <dbReference type="Proteomes" id="UP000886523"/>
    </source>
</evidence>
<name>A0A9P6AHV6_9AGAM</name>
<keyword evidence="1" id="KW-0175">Coiled coil</keyword>